<feature type="transmembrane region" description="Helical" evidence="3">
    <location>
        <begin position="242"/>
        <end position="261"/>
    </location>
</feature>
<feature type="domain" description="Major facilitator superfamily (MFS) profile" evidence="4">
    <location>
        <begin position="88"/>
        <end position="466"/>
    </location>
</feature>
<keyword evidence="3" id="KW-0812">Transmembrane</keyword>
<dbReference type="GO" id="GO:0016020">
    <property type="term" value="C:membrane"/>
    <property type="evidence" value="ECO:0007669"/>
    <property type="project" value="UniProtKB-SubCell"/>
</dbReference>
<feature type="transmembrane region" description="Helical" evidence="3">
    <location>
        <begin position="273"/>
        <end position="300"/>
    </location>
</feature>
<feature type="transmembrane region" description="Helical" evidence="3">
    <location>
        <begin position="444"/>
        <end position="464"/>
    </location>
</feature>
<keyword evidence="3" id="KW-0472">Membrane</keyword>
<feature type="transmembrane region" description="Helical" evidence="3">
    <location>
        <begin position="352"/>
        <end position="374"/>
    </location>
</feature>
<dbReference type="GO" id="GO:0022857">
    <property type="term" value="F:transmembrane transporter activity"/>
    <property type="evidence" value="ECO:0007669"/>
    <property type="project" value="InterPro"/>
</dbReference>
<feature type="transmembrane region" description="Helical" evidence="3">
    <location>
        <begin position="211"/>
        <end position="230"/>
    </location>
</feature>
<reference evidence="5 6" key="1">
    <citation type="journal article" date="2023" name="IMA Fungus">
        <title>Comparative genomic study of the Penicillium genus elucidates a diverse pangenome and 15 lateral gene transfer events.</title>
        <authorList>
            <person name="Petersen C."/>
            <person name="Sorensen T."/>
            <person name="Nielsen M.R."/>
            <person name="Sondergaard T.E."/>
            <person name="Sorensen J.L."/>
            <person name="Fitzpatrick D.A."/>
            <person name="Frisvad J.C."/>
            <person name="Nielsen K.L."/>
        </authorList>
    </citation>
    <scope>NUCLEOTIDE SEQUENCE [LARGE SCALE GENOMIC DNA]</scope>
    <source>
        <strain evidence="5 6">IBT 35679</strain>
    </source>
</reference>
<evidence type="ECO:0000256" key="2">
    <source>
        <dbReference type="SAM" id="MobiDB-lite"/>
    </source>
</evidence>
<evidence type="ECO:0000313" key="5">
    <source>
        <dbReference type="EMBL" id="KAJ5526170.1"/>
    </source>
</evidence>
<feature type="compositionally biased region" description="Polar residues" evidence="2">
    <location>
        <begin position="30"/>
        <end position="39"/>
    </location>
</feature>
<dbReference type="Gene3D" id="1.20.1250.20">
    <property type="entry name" value="MFS general substrate transporter like domains"/>
    <property type="match status" value="1"/>
</dbReference>
<feature type="region of interest" description="Disordered" evidence="2">
    <location>
        <begin position="1"/>
        <end position="55"/>
    </location>
</feature>
<sequence>MESKDPDAGVLRSHNQSSSEEAGPEAPNILSDTENSGESGENAEDNDLTPKASSTKSNRWDSIINALLWAPPWCRWSKEDPPKFGMPLNILFAFAGTFTVANLYYAQPLLDTLASYFDVSHERASLVPTCSQAGYATGLILLCPLGDLVRRRPFVLLLTFITATLWIGMCITKSFNVFLAISYLSSVTTVTPQIMLPLVGDLAPPARRATALSIVGSGLVLGLLFARLLSGIMAEYSSWRNIYWLSLALQYAIFVLLWAYMPDYPQTNTDISYLKVLTSIVQLFITTPVLVYATFMGFFLSATFTSYWTTLTFLLSGAPYHYNTVTIGLFSLAGLTPMFLGPFYSRYVIDKYVTHVSILISLTICLTGICIGAYTGTFTVAGPILQAALQDFGLQMTQISNRVAIYSVAPKARSRLNTAYMIGVFCGQLMGTAVGNRVYGQSGWIMSGTVSVIFVVVSFAICMLRGPAEKGWVGWSGGMRIRKVETQ</sequence>
<dbReference type="InterPro" id="IPR011701">
    <property type="entry name" value="MFS"/>
</dbReference>
<proteinExistence type="predicted"/>
<protein>
    <recommendedName>
        <fullName evidence="4">Major facilitator superfamily (MFS) profile domain-containing protein</fullName>
    </recommendedName>
</protein>
<keyword evidence="3" id="KW-1133">Transmembrane helix</keyword>
<feature type="transmembrane region" description="Helical" evidence="3">
    <location>
        <begin position="320"/>
        <end position="340"/>
    </location>
</feature>
<dbReference type="PANTHER" id="PTHR42910:SF1">
    <property type="entry name" value="MAJOR FACILITATOR SUPERFAMILY (MFS) PROFILE DOMAIN-CONTAINING PROTEIN"/>
    <property type="match status" value="1"/>
</dbReference>
<dbReference type="Proteomes" id="UP001220324">
    <property type="component" value="Unassembled WGS sequence"/>
</dbReference>
<dbReference type="EMBL" id="JAQIZZ010000008">
    <property type="protein sequence ID" value="KAJ5526170.1"/>
    <property type="molecule type" value="Genomic_DNA"/>
</dbReference>
<feature type="transmembrane region" description="Helical" evidence="3">
    <location>
        <begin position="154"/>
        <end position="175"/>
    </location>
</feature>
<evidence type="ECO:0000256" key="3">
    <source>
        <dbReference type="SAM" id="Phobius"/>
    </source>
</evidence>
<dbReference type="CDD" id="cd17324">
    <property type="entry name" value="MFS_NepI_like"/>
    <property type="match status" value="1"/>
</dbReference>
<dbReference type="AlphaFoldDB" id="A0AAD6CNZ7"/>
<name>A0AAD6CNZ7_9EURO</name>
<gene>
    <name evidence="5" type="ORF">N7494_012820</name>
</gene>
<keyword evidence="6" id="KW-1185">Reference proteome</keyword>
<dbReference type="PROSITE" id="PS50850">
    <property type="entry name" value="MFS"/>
    <property type="match status" value="1"/>
</dbReference>
<evidence type="ECO:0000313" key="6">
    <source>
        <dbReference type="Proteomes" id="UP001220324"/>
    </source>
</evidence>
<evidence type="ECO:0000256" key="1">
    <source>
        <dbReference type="ARBA" id="ARBA00004141"/>
    </source>
</evidence>
<comment type="subcellular location">
    <subcellularLocation>
        <location evidence="1">Membrane</location>
        <topology evidence="1">Multi-pass membrane protein</topology>
    </subcellularLocation>
</comment>
<feature type="transmembrane region" description="Helical" evidence="3">
    <location>
        <begin position="84"/>
        <end position="105"/>
    </location>
</feature>
<dbReference type="PANTHER" id="PTHR42910">
    <property type="entry name" value="TRANSPORTER SCO4007-RELATED"/>
    <property type="match status" value="1"/>
</dbReference>
<dbReference type="InterPro" id="IPR036259">
    <property type="entry name" value="MFS_trans_sf"/>
</dbReference>
<feature type="transmembrane region" description="Helical" evidence="3">
    <location>
        <begin position="181"/>
        <end position="199"/>
    </location>
</feature>
<dbReference type="InterPro" id="IPR020846">
    <property type="entry name" value="MFS_dom"/>
</dbReference>
<evidence type="ECO:0000259" key="4">
    <source>
        <dbReference type="PROSITE" id="PS50850"/>
    </source>
</evidence>
<organism evidence="5 6">
    <name type="scientific">Penicillium frequentans</name>
    <dbReference type="NCBI Taxonomy" id="3151616"/>
    <lineage>
        <taxon>Eukaryota</taxon>
        <taxon>Fungi</taxon>
        <taxon>Dikarya</taxon>
        <taxon>Ascomycota</taxon>
        <taxon>Pezizomycotina</taxon>
        <taxon>Eurotiomycetes</taxon>
        <taxon>Eurotiomycetidae</taxon>
        <taxon>Eurotiales</taxon>
        <taxon>Aspergillaceae</taxon>
        <taxon>Penicillium</taxon>
    </lineage>
</organism>
<dbReference type="Pfam" id="PF07690">
    <property type="entry name" value="MFS_1"/>
    <property type="match status" value="1"/>
</dbReference>
<dbReference type="SUPFAM" id="SSF103473">
    <property type="entry name" value="MFS general substrate transporter"/>
    <property type="match status" value="1"/>
</dbReference>
<accession>A0AAD6CNZ7</accession>
<comment type="caution">
    <text evidence="5">The sequence shown here is derived from an EMBL/GenBank/DDBJ whole genome shotgun (WGS) entry which is preliminary data.</text>
</comment>